<dbReference type="AlphaFoldDB" id="A0A0F8ZWV1"/>
<sequence>MGFASFGTLASIGLMLVFLLSYQTDPDNYFEFINESIGTSFVNIEEKLEESFSNRPTLNT</sequence>
<organism evidence="1">
    <name type="scientific">marine sediment metagenome</name>
    <dbReference type="NCBI Taxonomy" id="412755"/>
    <lineage>
        <taxon>unclassified sequences</taxon>
        <taxon>metagenomes</taxon>
        <taxon>ecological metagenomes</taxon>
    </lineage>
</organism>
<accession>A0A0F8ZWV1</accession>
<proteinExistence type="predicted"/>
<protein>
    <submittedName>
        <fullName evidence="1">Uncharacterized protein</fullName>
    </submittedName>
</protein>
<comment type="caution">
    <text evidence="1">The sequence shown here is derived from an EMBL/GenBank/DDBJ whole genome shotgun (WGS) entry which is preliminary data.</text>
</comment>
<gene>
    <name evidence="1" type="ORF">LCGC14_2984450</name>
</gene>
<dbReference type="EMBL" id="LAZR01061032">
    <property type="protein sequence ID" value="KKK64416.1"/>
    <property type="molecule type" value="Genomic_DNA"/>
</dbReference>
<feature type="non-terminal residue" evidence="1">
    <location>
        <position position="60"/>
    </location>
</feature>
<evidence type="ECO:0000313" key="1">
    <source>
        <dbReference type="EMBL" id="KKK64416.1"/>
    </source>
</evidence>
<reference evidence="1" key="1">
    <citation type="journal article" date="2015" name="Nature">
        <title>Complex archaea that bridge the gap between prokaryotes and eukaryotes.</title>
        <authorList>
            <person name="Spang A."/>
            <person name="Saw J.H."/>
            <person name="Jorgensen S.L."/>
            <person name="Zaremba-Niedzwiedzka K."/>
            <person name="Martijn J."/>
            <person name="Lind A.E."/>
            <person name="van Eijk R."/>
            <person name="Schleper C."/>
            <person name="Guy L."/>
            <person name="Ettema T.J."/>
        </authorList>
    </citation>
    <scope>NUCLEOTIDE SEQUENCE</scope>
</reference>
<name>A0A0F8ZWV1_9ZZZZ</name>